<evidence type="ECO:0000313" key="1">
    <source>
        <dbReference type="Proteomes" id="UP001652625"/>
    </source>
</evidence>
<reference evidence="2" key="2">
    <citation type="submission" date="2025-08" db="UniProtKB">
        <authorList>
            <consortium name="RefSeq"/>
        </authorList>
    </citation>
    <scope>IDENTIFICATION</scope>
</reference>
<dbReference type="RefSeq" id="XP_065643331.1">
    <property type="nucleotide sequence ID" value="XM_065787259.1"/>
</dbReference>
<organism evidence="1 2">
    <name type="scientific">Hydra vulgaris</name>
    <name type="common">Hydra</name>
    <name type="synonym">Hydra attenuata</name>
    <dbReference type="NCBI Taxonomy" id="6087"/>
    <lineage>
        <taxon>Eukaryota</taxon>
        <taxon>Metazoa</taxon>
        <taxon>Cnidaria</taxon>
        <taxon>Hydrozoa</taxon>
        <taxon>Hydroidolina</taxon>
        <taxon>Anthoathecata</taxon>
        <taxon>Aplanulata</taxon>
        <taxon>Hydridae</taxon>
        <taxon>Hydra</taxon>
    </lineage>
</organism>
<reference evidence="1" key="1">
    <citation type="submission" date="2025-05" db="UniProtKB">
        <authorList>
            <consortium name="RefSeq"/>
        </authorList>
    </citation>
    <scope>NUCLEOTIDE SEQUENCE [LARGE SCALE GENOMIC DNA]</scope>
</reference>
<protein>
    <submittedName>
        <fullName evidence="2">Interferon-induced very large GTPase 1-like</fullName>
    </submittedName>
</protein>
<dbReference type="InterPro" id="IPR052986">
    <property type="entry name" value="VLIG_GTPase"/>
</dbReference>
<accession>A0ABM4B3C9</accession>
<keyword evidence="1" id="KW-1185">Reference proteome</keyword>
<name>A0ABM4B3C9_HYDVU</name>
<sequence>MVTLQFYTKTVAQDLLEKREGQDVSNVEFNEEECESEFKKFWNDVIDKMQKQEKKKCLSVDVRNVFRQELYNSYGQSAKFNSTIKRFGDMLENKFKIEWIYLLEHLQWNKSFLSLFKVICFNIKSFIQSNEKDLRCEVENMISSAVHRIQTTLLSLVDIGDVIQMKFQTYPQFDCIVLVQQYLRKAVDILKITHSEVKSSEKFNLNNSFIAVFACYAAQIAVENFSKVQESYLAHVDTMEKIKKEKKSFKELFLSILRKEKDITIAARQIRSLLLTAAKKQALVSIRGVLKELVLNRITQKLHVHGLVLRDVIEVVSKNPTSDEEISFLKTYFNEPFVSFKDKISQVIDDNEESNISKEFNLKLNAIIEKLKTECLNKFEPDRNKTLKVNICEYSVIKTLGIGEVDFDNIFTPNFEKRMEDEKELIEKLASLFESADNNEVKLSFKEELNLKEQLKNDIKNHLFQCTTKCPFCRAPCNQTHADESNDHSSRCHRPQGFGHWIVEHSTVFVIEFCNDLVISSRLFKNIDTKYEYVRYEDYKSVGPNYLSWEIDVMASDHCLYWKYITYHVMQNLDKFYPEAVKTDISNWSGVTKIEAINVINNCFYLDGATVRNVNGRHIV</sequence>
<proteinExistence type="predicted"/>
<dbReference type="PANTHER" id="PTHR14819">
    <property type="entry name" value="GTP-BINDING"/>
    <property type="match status" value="1"/>
</dbReference>
<dbReference type="Proteomes" id="UP001652625">
    <property type="component" value="Chromosome 01"/>
</dbReference>
<dbReference type="GeneID" id="136075037"/>
<gene>
    <name evidence="2" type="primary">LOC136075037</name>
</gene>
<dbReference type="PANTHER" id="PTHR14819:SF25">
    <property type="entry name" value="CHROMOSOME UNDETERMINED SCAFFOLD_52, WHOLE GENOME SHOTGUN SEQUENCE"/>
    <property type="match status" value="1"/>
</dbReference>
<evidence type="ECO:0000313" key="2">
    <source>
        <dbReference type="RefSeq" id="XP_065643331.1"/>
    </source>
</evidence>